<keyword evidence="2" id="KW-1185">Reference proteome</keyword>
<protein>
    <submittedName>
        <fullName evidence="1">Uncharacterized protein</fullName>
    </submittedName>
</protein>
<dbReference type="EMBL" id="CP020814">
    <property type="protein sequence ID" value="ARK28765.1"/>
    <property type="molecule type" value="Genomic_DNA"/>
</dbReference>
<dbReference type="Proteomes" id="UP000193006">
    <property type="component" value="Chromosome"/>
</dbReference>
<gene>
    <name evidence="1" type="ORF">BkAM31D_02260</name>
</gene>
<organism evidence="1 2">
    <name type="scientific">Halalkalibacter krulwichiae</name>
    <dbReference type="NCBI Taxonomy" id="199441"/>
    <lineage>
        <taxon>Bacteria</taxon>
        <taxon>Bacillati</taxon>
        <taxon>Bacillota</taxon>
        <taxon>Bacilli</taxon>
        <taxon>Bacillales</taxon>
        <taxon>Bacillaceae</taxon>
        <taxon>Halalkalibacter</taxon>
    </lineage>
</organism>
<sequence>MKQTSEMTTADWLEWQKEVIREELKEEVTNIEG</sequence>
<evidence type="ECO:0000313" key="2">
    <source>
        <dbReference type="Proteomes" id="UP000193006"/>
    </source>
</evidence>
<dbReference type="KEGG" id="bkw:BkAM31D_02260"/>
<proteinExistence type="predicted"/>
<reference evidence="1 2" key="1">
    <citation type="submission" date="2017-04" db="EMBL/GenBank/DDBJ databases">
        <title>Bacillus krulwichiae AM31D Genome sequencing and assembly.</title>
        <authorList>
            <person name="Krulwich T.A."/>
            <person name="Anastor L."/>
            <person name="Ehrlich R."/>
            <person name="Ehrlich G.D."/>
            <person name="Janto B."/>
        </authorList>
    </citation>
    <scope>NUCLEOTIDE SEQUENCE [LARGE SCALE GENOMIC DNA]</scope>
    <source>
        <strain evidence="1 2">AM31D</strain>
    </source>
</reference>
<name>A0A1X9M5N5_9BACI</name>
<dbReference type="AlphaFoldDB" id="A0A1X9M5N5"/>
<evidence type="ECO:0000313" key="1">
    <source>
        <dbReference type="EMBL" id="ARK28765.1"/>
    </source>
</evidence>
<accession>A0A1X9M5N5</accession>